<evidence type="ECO:0000313" key="2">
    <source>
        <dbReference type="Proteomes" id="UP000198824"/>
    </source>
</evidence>
<reference evidence="1 2" key="1">
    <citation type="submission" date="2016-10" db="EMBL/GenBank/DDBJ databases">
        <authorList>
            <person name="de Groot N.N."/>
        </authorList>
    </citation>
    <scope>NUCLEOTIDE SEQUENCE [LARGE SCALE GENOMIC DNA]</scope>
    <source>
        <strain evidence="1 2">S5-249</strain>
    </source>
</reference>
<gene>
    <name evidence="1" type="ORF">SAMN05192580_2180</name>
</gene>
<protein>
    <submittedName>
        <fullName evidence="1">Uncharacterized protein</fullName>
    </submittedName>
</protein>
<keyword evidence="2" id="KW-1185">Reference proteome</keyword>
<organism evidence="1 2">
    <name type="scientific">Sphingomonas jatrophae</name>
    <dbReference type="NCBI Taxonomy" id="1166337"/>
    <lineage>
        <taxon>Bacteria</taxon>
        <taxon>Pseudomonadati</taxon>
        <taxon>Pseudomonadota</taxon>
        <taxon>Alphaproteobacteria</taxon>
        <taxon>Sphingomonadales</taxon>
        <taxon>Sphingomonadaceae</taxon>
        <taxon>Sphingomonas</taxon>
    </lineage>
</organism>
<dbReference type="STRING" id="1166337.SAMN05192580_2180"/>
<dbReference type="EMBL" id="FOZG01000002">
    <property type="protein sequence ID" value="SFR97567.1"/>
    <property type="molecule type" value="Genomic_DNA"/>
</dbReference>
<dbReference type="RefSeq" id="WP_131819244.1">
    <property type="nucleotide sequence ID" value="NZ_FOZG01000002.1"/>
</dbReference>
<name>A0A1I6L2A2_9SPHN</name>
<dbReference type="Proteomes" id="UP000198824">
    <property type="component" value="Unassembled WGS sequence"/>
</dbReference>
<sequence>MTRPPSKRAAVILKHPARIFRCWQIVDEGDGTFTGILCSRLRSEVRTETGALALVREAIEHCYQYRGAPVWPAIVPRKREAL</sequence>
<accession>A0A1I6L2A2</accession>
<dbReference type="AlphaFoldDB" id="A0A1I6L2A2"/>
<proteinExistence type="predicted"/>
<evidence type="ECO:0000313" key="1">
    <source>
        <dbReference type="EMBL" id="SFR97567.1"/>
    </source>
</evidence>